<dbReference type="EMBL" id="JGZR01000002">
    <property type="protein sequence ID" value="KFJ05041.1"/>
    <property type="molecule type" value="Genomic_DNA"/>
</dbReference>
<sequence>MNKGTWIWSLAWAALGIIAIIGVIAGVAVAAVSAGADMPHVGMGILLLLTVGGMLGAMVLPGRVFDKR</sequence>
<keyword evidence="1" id="KW-0812">Transmembrane</keyword>
<name>A0A087EB90_9BIFI</name>
<keyword evidence="3" id="KW-1185">Reference proteome</keyword>
<evidence type="ECO:0000313" key="2">
    <source>
        <dbReference type="EMBL" id="KFJ05041.1"/>
    </source>
</evidence>
<protein>
    <submittedName>
        <fullName evidence="2">Uncharacterized protein</fullName>
    </submittedName>
</protein>
<evidence type="ECO:0000256" key="1">
    <source>
        <dbReference type="SAM" id="Phobius"/>
    </source>
</evidence>
<comment type="caution">
    <text evidence="2">The sequence shown here is derived from an EMBL/GenBank/DDBJ whole genome shotgun (WGS) entry which is preliminary data.</text>
</comment>
<evidence type="ECO:0000313" key="3">
    <source>
        <dbReference type="Proteomes" id="UP000029055"/>
    </source>
</evidence>
<dbReference type="Proteomes" id="UP000029055">
    <property type="component" value="Unassembled WGS sequence"/>
</dbReference>
<proteinExistence type="predicted"/>
<dbReference type="RefSeq" id="WP_024463775.1">
    <property type="nucleotide sequence ID" value="NZ_CP062939.1"/>
</dbReference>
<gene>
    <name evidence="2" type="ORF">BISU_1570</name>
</gene>
<feature type="transmembrane region" description="Helical" evidence="1">
    <location>
        <begin position="40"/>
        <end position="60"/>
    </location>
</feature>
<accession>A0A087EB90</accession>
<keyword evidence="1" id="KW-0472">Membrane</keyword>
<keyword evidence="1" id="KW-1133">Transmembrane helix</keyword>
<dbReference type="AlphaFoldDB" id="A0A087EB90"/>
<organism evidence="2 3">
    <name type="scientific">Bifidobacterium subtile</name>
    <dbReference type="NCBI Taxonomy" id="77635"/>
    <lineage>
        <taxon>Bacteria</taxon>
        <taxon>Bacillati</taxon>
        <taxon>Actinomycetota</taxon>
        <taxon>Actinomycetes</taxon>
        <taxon>Bifidobacteriales</taxon>
        <taxon>Bifidobacteriaceae</taxon>
        <taxon>Bifidobacterium</taxon>
    </lineage>
</organism>
<reference evidence="2 3" key="1">
    <citation type="submission" date="2014-03" db="EMBL/GenBank/DDBJ databases">
        <title>Genomics of Bifidobacteria.</title>
        <authorList>
            <person name="Ventura M."/>
            <person name="Milani C."/>
            <person name="Lugli G.A."/>
        </authorList>
    </citation>
    <scope>NUCLEOTIDE SEQUENCE [LARGE SCALE GENOMIC DNA]</scope>
    <source>
        <strain evidence="2 3">LMG 11597</strain>
    </source>
</reference>
<feature type="transmembrane region" description="Helical" evidence="1">
    <location>
        <begin position="12"/>
        <end position="34"/>
    </location>
</feature>